<sequence length="87" mass="9599">MVVDDPLVGSPCDVDISGLQIQDLPLAADNFTIIFDKRVSERFTWPEGLDMGVSRQSVEQGLTAQQGSHWWLHPRPSGHSKALVSVQ</sequence>
<dbReference type="AlphaFoldDB" id="A0A183T137"/>
<reference evidence="1 2" key="2">
    <citation type="submission" date="2018-11" db="EMBL/GenBank/DDBJ databases">
        <authorList>
            <consortium name="Pathogen Informatics"/>
        </authorList>
    </citation>
    <scope>NUCLEOTIDE SEQUENCE [LARGE SCALE GENOMIC DNA]</scope>
    <source>
        <strain evidence="1 2">NST_G2</strain>
    </source>
</reference>
<dbReference type="EMBL" id="UYSU01035710">
    <property type="protein sequence ID" value="VDL96570.1"/>
    <property type="molecule type" value="Genomic_DNA"/>
</dbReference>
<gene>
    <name evidence="1" type="ORF">SSLN_LOCUS10185</name>
</gene>
<organism evidence="3">
    <name type="scientific">Schistocephalus solidus</name>
    <name type="common">Tapeworm</name>
    <dbReference type="NCBI Taxonomy" id="70667"/>
    <lineage>
        <taxon>Eukaryota</taxon>
        <taxon>Metazoa</taxon>
        <taxon>Spiralia</taxon>
        <taxon>Lophotrochozoa</taxon>
        <taxon>Platyhelminthes</taxon>
        <taxon>Cestoda</taxon>
        <taxon>Eucestoda</taxon>
        <taxon>Diphyllobothriidea</taxon>
        <taxon>Diphyllobothriidae</taxon>
        <taxon>Schistocephalus</taxon>
    </lineage>
</organism>
<evidence type="ECO:0000313" key="3">
    <source>
        <dbReference type="WBParaSite" id="SSLN_0001058301-mRNA-1"/>
    </source>
</evidence>
<evidence type="ECO:0000313" key="1">
    <source>
        <dbReference type="EMBL" id="VDL96570.1"/>
    </source>
</evidence>
<reference evidence="3" key="1">
    <citation type="submission" date="2016-06" db="UniProtKB">
        <authorList>
            <consortium name="WormBaseParasite"/>
        </authorList>
    </citation>
    <scope>IDENTIFICATION</scope>
</reference>
<dbReference type="Proteomes" id="UP000275846">
    <property type="component" value="Unassembled WGS sequence"/>
</dbReference>
<keyword evidence="2" id="KW-1185">Reference proteome</keyword>
<protein>
    <submittedName>
        <fullName evidence="3">Transposase</fullName>
    </submittedName>
</protein>
<accession>A0A183T137</accession>
<dbReference type="WBParaSite" id="SSLN_0001058301-mRNA-1">
    <property type="protein sequence ID" value="SSLN_0001058301-mRNA-1"/>
    <property type="gene ID" value="SSLN_0001058301"/>
</dbReference>
<name>A0A183T137_SCHSO</name>
<proteinExistence type="predicted"/>
<evidence type="ECO:0000313" key="2">
    <source>
        <dbReference type="Proteomes" id="UP000275846"/>
    </source>
</evidence>